<dbReference type="PANTHER" id="PTHR11712:SF336">
    <property type="entry name" value="3-OXOACYL-[ACYL-CARRIER-PROTEIN] SYNTHASE, MITOCHONDRIAL"/>
    <property type="match status" value="1"/>
</dbReference>
<sequence>MRRVVITGIGAVTPLGLNFQETWKGLKKGLSGLSGCSRVDVDDIPWKVTGELRGFDALSFLTPKELNRLDPFIQYSLAAALSAFEDASLCSDTNIMVIIGSSRGGVSRIEESLSAYFREGRPLSAYLMPATTISMAPSYIAHRLGLKGYCLGISNACASGTMAIGEAFRLIGTGYADIALTGGTEAPLCRLCLEGYGRTGALSTGTDSSASRPFDRDRDGFVLSEGACVLVVEEMQHAVKRGAVIYAEVIGYASINDGFHQTMPSEAGEAATIKLALQNAGVMTGEVDIVNAHGTSTVFGDRVEALALKNVFGLGLRDIHVTANKSMTGHMLAASGALEVAATAMSLHEGVVPPTINLAQPDRECGLNISSDLAEKDMRVALSTSFGFGGINAALVLKKVSRG</sequence>
<reference evidence="4" key="1">
    <citation type="submission" date="2018-06" db="EMBL/GenBank/DDBJ databases">
        <authorList>
            <person name="Zhirakovskaya E."/>
        </authorList>
    </citation>
    <scope>NUCLEOTIDE SEQUENCE</scope>
</reference>
<dbReference type="InterPro" id="IPR000794">
    <property type="entry name" value="Beta-ketoacyl_synthase"/>
</dbReference>
<dbReference type="EC" id="2.3.1.179" evidence="4"/>
<dbReference type="SUPFAM" id="SSF53901">
    <property type="entry name" value="Thiolase-like"/>
    <property type="match status" value="2"/>
</dbReference>
<evidence type="ECO:0000256" key="2">
    <source>
        <dbReference type="ARBA" id="ARBA00022679"/>
    </source>
</evidence>
<dbReference type="Pfam" id="PF00109">
    <property type="entry name" value="ketoacyl-synt"/>
    <property type="match status" value="1"/>
</dbReference>
<protein>
    <submittedName>
        <fullName evidence="4">3-oxoacyl-[acyl-carrier-protein] synthase, KASII</fullName>
        <ecNumber evidence="4">2.3.1.179</ecNumber>
    </submittedName>
</protein>
<dbReference type="InterPro" id="IPR016039">
    <property type="entry name" value="Thiolase-like"/>
</dbReference>
<dbReference type="NCBIfam" id="NF005589">
    <property type="entry name" value="PRK07314.1"/>
    <property type="match status" value="1"/>
</dbReference>
<evidence type="ECO:0000313" key="4">
    <source>
        <dbReference type="EMBL" id="VAX32333.1"/>
    </source>
</evidence>
<dbReference type="Pfam" id="PF02801">
    <property type="entry name" value="Ketoacyl-synt_C"/>
    <property type="match status" value="1"/>
</dbReference>
<dbReference type="InterPro" id="IPR018201">
    <property type="entry name" value="Ketoacyl_synth_AS"/>
</dbReference>
<gene>
    <name evidence="4" type="ORF">MNBD_NITROSPIRAE02-280</name>
</gene>
<dbReference type="InterPro" id="IPR014030">
    <property type="entry name" value="Ketoacyl_synth_N"/>
</dbReference>
<organism evidence="4">
    <name type="scientific">hydrothermal vent metagenome</name>
    <dbReference type="NCBI Taxonomy" id="652676"/>
    <lineage>
        <taxon>unclassified sequences</taxon>
        <taxon>metagenomes</taxon>
        <taxon>ecological metagenomes</taxon>
    </lineage>
</organism>
<dbReference type="InterPro" id="IPR020841">
    <property type="entry name" value="PKS_Beta-ketoAc_synthase_dom"/>
</dbReference>
<evidence type="ECO:0000256" key="1">
    <source>
        <dbReference type="ARBA" id="ARBA00008467"/>
    </source>
</evidence>
<accession>A0A3B1D695</accession>
<dbReference type="InterPro" id="IPR014031">
    <property type="entry name" value="Ketoacyl_synth_C"/>
</dbReference>
<keyword evidence="2 4" id="KW-0808">Transferase</keyword>
<name>A0A3B1D695_9ZZZZ</name>
<dbReference type="PROSITE" id="PS52004">
    <property type="entry name" value="KS3_2"/>
    <property type="match status" value="1"/>
</dbReference>
<comment type="similarity">
    <text evidence="1">Belongs to the thiolase-like superfamily. Beta-ketoacyl-ACP synthases family.</text>
</comment>
<dbReference type="SMART" id="SM00825">
    <property type="entry name" value="PKS_KS"/>
    <property type="match status" value="1"/>
</dbReference>
<feature type="domain" description="Ketosynthase family 3 (KS3)" evidence="3">
    <location>
        <begin position="1"/>
        <end position="399"/>
    </location>
</feature>
<evidence type="ECO:0000259" key="3">
    <source>
        <dbReference type="PROSITE" id="PS52004"/>
    </source>
</evidence>
<dbReference type="GO" id="GO:0006633">
    <property type="term" value="P:fatty acid biosynthetic process"/>
    <property type="evidence" value="ECO:0007669"/>
    <property type="project" value="InterPro"/>
</dbReference>
<dbReference type="CDD" id="cd00834">
    <property type="entry name" value="KAS_I_II"/>
    <property type="match status" value="1"/>
</dbReference>
<dbReference type="PANTHER" id="PTHR11712">
    <property type="entry name" value="POLYKETIDE SYNTHASE-RELATED"/>
    <property type="match status" value="1"/>
</dbReference>
<dbReference type="AlphaFoldDB" id="A0A3B1D695"/>
<dbReference type="GO" id="GO:0004315">
    <property type="term" value="F:3-oxoacyl-[acyl-carrier-protein] synthase activity"/>
    <property type="evidence" value="ECO:0007669"/>
    <property type="project" value="UniProtKB-EC"/>
</dbReference>
<proteinExistence type="inferred from homology"/>
<dbReference type="EMBL" id="UOGH01000251">
    <property type="protein sequence ID" value="VAX32333.1"/>
    <property type="molecule type" value="Genomic_DNA"/>
</dbReference>
<dbReference type="PROSITE" id="PS00606">
    <property type="entry name" value="KS3_1"/>
    <property type="match status" value="1"/>
</dbReference>
<keyword evidence="4" id="KW-0012">Acyltransferase</keyword>
<dbReference type="Gene3D" id="3.40.47.10">
    <property type="match status" value="1"/>
</dbReference>